<protein>
    <submittedName>
        <fullName evidence="1">Uncharacterized protein</fullName>
    </submittedName>
</protein>
<evidence type="ECO:0000313" key="2">
    <source>
        <dbReference type="Proteomes" id="UP000733744"/>
    </source>
</evidence>
<dbReference type="Proteomes" id="UP000733744">
    <property type="component" value="Unassembled WGS sequence"/>
</dbReference>
<evidence type="ECO:0000313" key="1">
    <source>
        <dbReference type="EMBL" id="TRW89610.1"/>
    </source>
</evidence>
<proteinExistence type="predicted"/>
<gene>
    <name evidence="1" type="ORF">EKO24_021355</name>
</gene>
<comment type="caution">
    <text evidence="1">The sequence shown here is derived from an EMBL/GenBank/DDBJ whole genome shotgun (WGS) entry which is preliminary data.</text>
</comment>
<dbReference type="EMBL" id="RYFG02000121">
    <property type="protein sequence ID" value="TRW89610.1"/>
    <property type="molecule type" value="Genomic_DNA"/>
</dbReference>
<sequence>MPVATTGAFREILPGHRRRSCLAYANEQIGPVRTFMNACPYPIHGLTRRQAVFPPWQPAAIKRWEQIGTANAIRFATASTNLPKKRASP</sequence>
<name>A0ABY3C4H6_9GAMM</name>
<dbReference type="RefSeq" id="WP_127029494.1">
    <property type="nucleotide sequence ID" value="NZ_RYFG02000121.1"/>
</dbReference>
<keyword evidence="2" id="KW-1185">Reference proteome</keyword>
<organism evidence="1 2">
    <name type="scientific">Candidatus Methylobacter oryzae</name>
    <dbReference type="NCBI Taxonomy" id="2497749"/>
    <lineage>
        <taxon>Bacteria</taxon>
        <taxon>Pseudomonadati</taxon>
        <taxon>Pseudomonadota</taxon>
        <taxon>Gammaproteobacteria</taxon>
        <taxon>Methylococcales</taxon>
        <taxon>Methylococcaceae</taxon>
        <taxon>Methylobacter</taxon>
    </lineage>
</organism>
<reference evidence="1 2" key="1">
    <citation type="journal article" date="2019" name="Antonie Van Leeuwenhoek">
        <title>Description of 'Ca. Methylobacter oryzae' KRF1, a novel species from the environmentally important Methylobacter clade 2.</title>
        <authorList>
            <person name="Khatri K."/>
            <person name="Mohite J.A."/>
            <person name="Pandit P.S."/>
            <person name="Bahulikar R."/>
            <person name="Rahalkar M.C."/>
        </authorList>
    </citation>
    <scope>NUCLEOTIDE SEQUENCE [LARGE SCALE GENOMIC DNA]</scope>
    <source>
        <strain evidence="1 2">KRF1</strain>
    </source>
</reference>
<accession>A0ABY3C4H6</accession>